<evidence type="ECO:0000256" key="7">
    <source>
        <dbReference type="ARBA" id="ARBA00023049"/>
    </source>
</evidence>
<gene>
    <name evidence="10" type="ORF">JMN32_09595</name>
</gene>
<keyword evidence="11" id="KW-1185">Reference proteome</keyword>
<evidence type="ECO:0000256" key="5">
    <source>
        <dbReference type="ARBA" id="ARBA00022801"/>
    </source>
</evidence>
<keyword evidence="5" id="KW-0378">Hydrolase</keyword>
<evidence type="ECO:0000259" key="9">
    <source>
        <dbReference type="Pfam" id="PF05572"/>
    </source>
</evidence>
<dbReference type="Pfam" id="PF05572">
    <property type="entry name" value="Peptidase_M43"/>
    <property type="match status" value="1"/>
</dbReference>
<dbReference type="SUPFAM" id="SSF55486">
    <property type="entry name" value="Metalloproteases ('zincins'), catalytic domain"/>
    <property type="match status" value="1"/>
</dbReference>
<comment type="similarity">
    <text evidence="1">Belongs to the peptidase M43B family.</text>
</comment>
<evidence type="ECO:0000313" key="10">
    <source>
        <dbReference type="EMBL" id="MBL6446563.1"/>
    </source>
</evidence>
<dbReference type="RefSeq" id="WP_202856095.1">
    <property type="nucleotide sequence ID" value="NZ_JAEUGD010000031.1"/>
</dbReference>
<evidence type="ECO:0000313" key="11">
    <source>
        <dbReference type="Proteomes" id="UP000614216"/>
    </source>
</evidence>
<dbReference type="GO" id="GO:0008237">
    <property type="term" value="F:metallopeptidase activity"/>
    <property type="evidence" value="ECO:0007669"/>
    <property type="project" value="UniProtKB-KW"/>
</dbReference>
<dbReference type="PANTHER" id="PTHR47466">
    <property type="match status" value="1"/>
</dbReference>
<organism evidence="10 11">
    <name type="scientific">Fulvivirga marina</name>
    <dbReference type="NCBI Taxonomy" id="2494733"/>
    <lineage>
        <taxon>Bacteria</taxon>
        <taxon>Pseudomonadati</taxon>
        <taxon>Bacteroidota</taxon>
        <taxon>Cytophagia</taxon>
        <taxon>Cytophagales</taxon>
        <taxon>Fulvivirgaceae</taxon>
        <taxon>Fulvivirga</taxon>
    </lineage>
</organism>
<evidence type="ECO:0000256" key="6">
    <source>
        <dbReference type="ARBA" id="ARBA00022833"/>
    </source>
</evidence>
<evidence type="ECO:0000256" key="1">
    <source>
        <dbReference type="ARBA" id="ARBA00008721"/>
    </source>
</evidence>
<keyword evidence="4" id="KW-0732">Signal</keyword>
<dbReference type="GO" id="GO:0046872">
    <property type="term" value="F:metal ion binding"/>
    <property type="evidence" value="ECO:0007669"/>
    <property type="project" value="UniProtKB-KW"/>
</dbReference>
<name>A0A937FWZ3_9BACT</name>
<dbReference type="AlphaFoldDB" id="A0A937FWZ3"/>
<dbReference type="PANTHER" id="PTHR47466:SF1">
    <property type="entry name" value="METALLOPROTEASE MEP1 (AFU_ORTHOLOGUE AFUA_1G07730)-RELATED"/>
    <property type="match status" value="1"/>
</dbReference>
<proteinExistence type="inferred from homology"/>
<dbReference type="EMBL" id="JAEUGD010000031">
    <property type="protein sequence ID" value="MBL6446563.1"/>
    <property type="molecule type" value="Genomic_DNA"/>
</dbReference>
<keyword evidence="3" id="KW-0479">Metal-binding</keyword>
<sequence>MLNRICGVILLIVPCFVYGQKSRCLVQQEQPINNAYKHGHGSTRLENEVLTINVVVHVVYSTDEQNIPDEQIHSQINALNRDYRRLNTDASLTLEVFKSVAADAGILFKLASSDPLGYSTNGITRTFTDKPFFEGDNSLFFDSLGGKNVWDTRRYLNIYVTNLADSFYGFGTFPGTDSLVDGVAIDYKAFGTQGNLAEEYSQGRTATHEIGHWLGLTHLWGDGQSCDVDDGLSDTPLQEAPSAGCDLGKTSCGTLDMVQNFMDLSDDSCMNLFTKGQALLMHENLKKFRSDVITSSIVLSSKNIDKQMVKIHFAGNEIVINSSQLIYAYKIVNLTGLVFVDKKRVGRKTINIPLSNDISGSMLLIHIEGQHGYTVSKLIIP</sequence>
<evidence type="ECO:0000256" key="2">
    <source>
        <dbReference type="ARBA" id="ARBA00022670"/>
    </source>
</evidence>
<accession>A0A937FWZ3</accession>
<protein>
    <submittedName>
        <fullName evidence="10">Zinc metalloprotease</fullName>
    </submittedName>
</protein>
<comment type="caution">
    <text evidence="10">The sequence shown here is derived from an EMBL/GenBank/DDBJ whole genome shotgun (WGS) entry which is preliminary data.</text>
</comment>
<dbReference type="InterPro" id="IPR008754">
    <property type="entry name" value="Peptidase_M43"/>
</dbReference>
<dbReference type="Gene3D" id="3.40.390.10">
    <property type="entry name" value="Collagenase (Catalytic Domain)"/>
    <property type="match status" value="1"/>
</dbReference>
<evidence type="ECO:0000256" key="8">
    <source>
        <dbReference type="ARBA" id="ARBA00023157"/>
    </source>
</evidence>
<dbReference type="CDD" id="cd04275">
    <property type="entry name" value="ZnMc_pappalysin_like"/>
    <property type="match status" value="1"/>
</dbReference>
<evidence type="ECO:0000256" key="3">
    <source>
        <dbReference type="ARBA" id="ARBA00022723"/>
    </source>
</evidence>
<feature type="domain" description="Peptidase M43 pregnancy-associated plasma-A" evidence="9">
    <location>
        <begin position="147"/>
        <end position="285"/>
    </location>
</feature>
<keyword evidence="7 10" id="KW-0482">Metalloprotease</keyword>
<reference evidence="10" key="1">
    <citation type="submission" date="2021-01" db="EMBL/GenBank/DDBJ databases">
        <title>Fulvivirga kasyanovii gen. nov., sp nov., a novel member of the phylum Bacteroidetes isolated from seawater in a mussel farm.</title>
        <authorList>
            <person name="Zhao L.-H."/>
            <person name="Wang Z.-J."/>
        </authorList>
    </citation>
    <scope>NUCLEOTIDE SEQUENCE</scope>
    <source>
        <strain evidence="10">29W222</strain>
    </source>
</reference>
<keyword evidence="8" id="KW-1015">Disulfide bond</keyword>
<dbReference type="InterPro" id="IPR024079">
    <property type="entry name" value="MetalloPept_cat_dom_sf"/>
</dbReference>
<dbReference type="Proteomes" id="UP000614216">
    <property type="component" value="Unassembled WGS sequence"/>
</dbReference>
<keyword evidence="6" id="KW-0862">Zinc</keyword>
<evidence type="ECO:0000256" key="4">
    <source>
        <dbReference type="ARBA" id="ARBA00022729"/>
    </source>
</evidence>
<keyword evidence="2" id="KW-0645">Protease</keyword>
<dbReference type="GO" id="GO:0006508">
    <property type="term" value="P:proteolysis"/>
    <property type="evidence" value="ECO:0007669"/>
    <property type="project" value="UniProtKB-KW"/>
</dbReference>